<reference evidence="2 3" key="1">
    <citation type="submission" date="2016-10" db="EMBL/GenBank/DDBJ databases">
        <authorList>
            <person name="Cai Z."/>
        </authorList>
    </citation>
    <scope>NUCLEOTIDE SEQUENCE [LARGE SCALE GENOMIC DNA]</scope>
</reference>
<dbReference type="Pfam" id="PF13430">
    <property type="entry name" value="DUF4112"/>
    <property type="match status" value="1"/>
</dbReference>
<feature type="region of interest" description="Disordered" evidence="1">
    <location>
        <begin position="15"/>
        <end position="74"/>
    </location>
</feature>
<protein>
    <submittedName>
        <fullName evidence="2">Uncharacterized protein</fullName>
    </submittedName>
</protein>
<dbReference type="AlphaFoldDB" id="A0A383WJX0"/>
<dbReference type="EMBL" id="FNXT01001293">
    <property type="protein sequence ID" value="SZX77757.1"/>
    <property type="molecule type" value="Genomic_DNA"/>
</dbReference>
<dbReference type="Proteomes" id="UP000256970">
    <property type="component" value="Unassembled WGS sequence"/>
</dbReference>
<evidence type="ECO:0000256" key="1">
    <source>
        <dbReference type="SAM" id="MobiDB-lite"/>
    </source>
</evidence>
<dbReference type="InterPro" id="IPR025187">
    <property type="entry name" value="DUF4112"/>
</dbReference>
<evidence type="ECO:0000313" key="3">
    <source>
        <dbReference type="Proteomes" id="UP000256970"/>
    </source>
</evidence>
<proteinExistence type="predicted"/>
<name>A0A383WJX0_TETOB</name>
<gene>
    <name evidence="2" type="ORF">BQ4739_LOCUS18100</name>
</gene>
<organism evidence="2 3">
    <name type="scientific">Tetradesmus obliquus</name>
    <name type="common">Green alga</name>
    <name type="synonym">Acutodesmus obliquus</name>
    <dbReference type="NCBI Taxonomy" id="3088"/>
    <lineage>
        <taxon>Eukaryota</taxon>
        <taxon>Viridiplantae</taxon>
        <taxon>Chlorophyta</taxon>
        <taxon>core chlorophytes</taxon>
        <taxon>Chlorophyceae</taxon>
        <taxon>CS clade</taxon>
        <taxon>Sphaeropleales</taxon>
        <taxon>Scenedesmaceae</taxon>
        <taxon>Tetradesmus</taxon>
    </lineage>
</organism>
<keyword evidence="3" id="KW-1185">Reference proteome</keyword>
<evidence type="ECO:0000313" key="2">
    <source>
        <dbReference type="EMBL" id="SZX77757.1"/>
    </source>
</evidence>
<accession>A0A383WJX0</accession>
<sequence length="166" mass="16952">MGLFKNKSDGAGLVHVELPSAGQAFEDPEQSPSARSAPELDGPIASSSSSSAAVPQQGRAISAPALGAGDKQQAAQIDELTPAQRRTLAHVMLLSKVMDNAITIPIIKKKFGLDAMLGLIPYVGELAGHAKDTGRRAAAAAAVAAAAAAAQLHSPVGSLGWVRRWG</sequence>